<accession>A0AAX4JPZ9</accession>
<dbReference type="InterPro" id="IPR050987">
    <property type="entry name" value="AtrR-like"/>
</dbReference>
<evidence type="ECO:0000313" key="4">
    <source>
        <dbReference type="EMBL" id="WWC87481.1"/>
    </source>
</evidence>
<organism evidence="4 5">
    <name type="scientific">Kwoniella dendrophila CBS 6074</name>
    <dbReference type="NCBI Taxonomy" id="1295534"/>
    <lineage>
        <taxon>Eukaryota</taxon>
        <taxon>Fungi</taxon>
        <taxon>Dikarya</taxon>
        <taxon>Basidiomycota</taxon>
        <taxon>Agaricomycotina</taxon>
        <taxon>Tremellomycetes</taxon>
        <taxon>Tremellales</taxon>
        <taxon>Cryptococcaceae</taxon>
        <taxon>Kwoniella</taxon>
    </lineage>
</organism>
<dbReference type="InterPro" id="IPR007219">
    <property type="entry name" value="XnlR_reg_dom"/>
</dbReference>
<feature type="region of interest" description="Disordered" evidence="2">
    <location>
        <begin position="43"/>
        <end position="64"/>
    </location>
</feature>
<dbReference type="GO" id="GO:0003700">
    <property type="term" value="F:DNA-binding transcription factor activity"/>
    <property type="evidence" value="ECO:0007669"/>
    <property type="project" value="InterPro"/>
</dbReference>
<dbReference type="Proteomes" id="UP001355207">
    <property type="component" value="Chromosome 3"/>
</dbReference>
<evidence type="ECO:0000256" key="1">
    <source>
        <dbReference type="ARBA" id="ARBA00023242"/>
    </source>
</evidence>
<dbReference type="GO" id="GO:0008270">
    <property type="term" value="F:zinc ion binding"/>
    <property type="evidence" value="ECO:0007669"/>
    <property type="project" value="InterPro"/>
</dbReference>
<dbReference type="EMBL" id="CP144100">
    <property type="protein sequence ID" value="WWC87481.1"/>
    <property type="molecule type" value="Genomic_DNA"/>
</dbReference>
<keyword evidence="5" id="KW-1185">Reference proteome</keyword>
<keyword evidence="1" id="KW-0539">Nucleus</keyword>
<dbReference type="PANTHER" id="PTHR46910">
    <property type="entry name" value="TRANSCRIPTION FACTOR PDR1"/>
    <property type="match status" value="1"/>
</dbReference>
<evidence type="ECO:0000256" key="2">
    <source>
        <dbReference type="SAM" id="MobiDB-lite"/>
    </source>
</evidence>
<reference evidence="4 5" key="1">
    <citation type="submission" date="2024-01" db="EMBL/GenBank/DDBJ databases">
        <title>Comparative genomics of Cryptococcus and Kwoniella reveals pathogenesis evolution and contrasting modes of karyotype evolution via chromosome fusion or intercentromeric recombination.</title>
        <authorList>
            <person name="Coelho M.A."/>
            <person name="David-Palma M."/>
            <person name="Shea T."/>
            <person name="Bowers K."/>
            <person name="McGinley-Smith S."/>
            <person name="Mohammad A.W."/>
            <person name="Gnirke A."/>
            <person name="Yurkov A.M."/>
            <person name="Nowrousian M."/>
            <person name="Sun S."/>
            <person name="Cuomo C.A."/>
            <person name="Heitman J."/>
        </authorList>
    </citation>
    <scope>NUCLEOTIDE SEQUENCE [LARGE SCALE GENOMIC DNA]</scope>
    <source>
        <strain evidence="4 5">CBS 6074</strain>
    </source>
</reference>
<dbReference type="PANTHER" id="PTHR46910:SF18">
    <property type="entry name" value="ZN(II)2CYS6 TRANSCRIPTION FACTOR (EUROFUNG)"/>
    <property type="match status" value="1"/>
</dbReference>
<dbReference type="Pfam" id="PF04082">
    <property type="entry name" value="Fungal_trans"/>
    <property type="match status" value="1"/>
</dbReference>
<evidence type="ECO:0000259" key="3">
    <source>
        <dbReference type="Pfam" id="PF04082"/>
    </source>
</evidence>
<gene>
    <name evidence="4" type="ORF">L201_002371</name>
</gene>
<dbReference type="RefSeq" id="XP_066074244.1">
    <property type="nucleotide sequence ID" value="XM_066218147.1"/>
</dbReference>
<dbReference type="GO" id="GO:0006351">
    <property type="term" value="P:DNA-templated transcription"/>
    <property type="evidence" value="ECO:0007669"/>
    <property type="project" value="InterPro"/>
</dbReference>
<protein>
    <recommendedName>
        <fullName evidence="3">Xylanolytic transcriptional activator regulatory domain-containing protein</fullName>
    </recommendedName>
</protein>
<evidence type="ECO:0000313" key="5">
    <source>
        <dbReference type="Proteomes" id="UP001355207"/>
    </source>
</evidence>
<dbReference type="GO" id="GO:0003677">
    <property type="term" value="F:DNA binding"/>
    <property type="evidence" value="ECO:0007669"/>
    <property type="project" value="InterPro"/>
</dbReference>
<dbReference type="AlphaFoldDB" id="A0AAX4JPZ9"/>
<name>A0AAX4JPZ9_9TREE</name>
<dbReference type="CDD" id="cd12148">
    <property type="entry name" value="fungal_TF_MHR"/>
    <property type="match status" value="1"/>
</dbReference>
<proteinExistence type="predicted"/>
<feature type="domain" description="Xylanolytic transcriptional activator regulatory" evidence="3">
    <location>
        <begin position="85"/>
        <end position="336"/>
    </location>
</feature>
<dbReference type="GeneID" id="91093043"/>
<sequence>MIRCRLLSGNDHRCHKLGRKCTMPNYNSECYLCQNSNERCSFERPKGKRGAKPKLYDSEKNTGSNSKKPIFDSLTQHTILWLVGIYRKAVYPIYCFFHWSTFLNDIESKKYETDLSFYATVMSVCAISLARIRDGAIIEDTEWVTELDSRKLRDEAYLHLQGLSSELPKFDDLRTATLLMILALQDGNITRLQILLGIYLGLSASITFHDERYWPSNMNELEKQEWRALFWSTYTTDVFVAMMWKGIVRHRIDQSNVQYPDFRLDDYDYNYNNDMIRQSSWVIGWNAVTDLYRCHDRIIHPRSNNSQVDLSLVLNKYDGLPEIFKNVASLSSEYEQDIYSFQAANLSITLQAVKMCMILSGDFDVIERCHVAGELLDTLATIPTAYIKVVSAPVYHQLATVGSLLGEVVNGPLTISLYIQVRQILITYANLLASFESMLYAPAGLCNRLLQHVNKIDTFMKSEDGSTHTGFHIMVGDPQVEEPTLPQGTSGSQDNQFHITSDLRNTNNGSNLDLGLLDTSFDNVSSDCLSTSMESIFEAQNVRSKDSLFSLPDNIMEDWPLDINQEILNSWFSNIDIQAFSHVS</sequence>